<sequence>MNIENLLNEVDMLEEQLEALNEQREELTSILGQSEFATYEEALAAAPAEVQEAMKNCQREAERAGAENVRVVEPVSSAKAPMNRRGMMRV</sequence>
<dbReference type="AlphaFoldDB" id="A0A1N6I9N9"/>
<feature type="coiled-coil region" evidence="1">
    <location>
        <begin position="3"/>
        <end position="33"/>
    </location>
</feature>
<reference evidence="3" key="1">
    <citation type="submission" date="2016-11" db="EMBL/GenBank/DDBJ databases">
        <authorList>
            <person name="Varghese N."/>
            <person name="Submissions S."/>
        </authorList>
    </citation>
    <scope>NUCLEOTIDE SEQUENCE [LARGE SCALE GENOMIC DNA]</scope>
    <source>
        <strain evidence="3">DSM 17456</strain>
    </source>
</reference>
<accession>A0A1N6I9N9</accession>
<name>A0A1N6I9N9_9BACT</name>
<evidence type="ECO:0000256" key="1">
    <source>
        <dbReference type="SAM" id="Coils"/>
    </source>
</evidence>
<dbReference type="Proteomes" id="UP000184694">
    <property type="component" value="Unassembled WGS sequence"/>
</dbReference>
<keyword evidence="3" id="KW-1185">Reference proteome</keyword>
<organism evidence="2 3">
    <name type="scientific">Halodesulfovibrio marinisediminis DSM 17456</name>
    <dbReference type="NCBI Taxonomy" id="1121457"/>
    <lineage>
        <taxon>Bacteria</taxon>
        <taxon>Pseudomonadati</taxon>
        <taxon>Thermodesulfobacteriota</taxon>
        <taxon>Desulfovibrionia</taxon>
        <taxon>Desulfovibrionales</taxon>
        <taxon>Desulfovibrionaceae</taxon>
        <taxon>Halodesulfovibrio</taxon>
    </lineage>
</organism>
<proteinExistence type="predicted"/>
<dbReference type="EMBL" id="FSRG01000006">
    <property type="protein sequence ID" value="SIO28675.1"/>
    <property type="molecule type" value="Genomic_DNA"/>
</dbReference>
<gene>
    <name evidence="2" type="ORF">SAMN02745161_2546</name>
</gene>
<keyword evidence="1" id="KW-0175">Coiled coil</keyword>
<dbReference type="STRING" id="1121457.SAMN02745161_2546"/>
<protein>
    <submittedName>
        <fullName evidence="2">Uncharacterized protein</fullName>
    </submittedName>
</protein>
<evidence type="ECO:0000313" key="3">
    <source>
        <dbReference type="Proteomes" id="UP000184694"/>
    </source>
</evidence>
<dbReference type="OrthoDB" id="9937132at2"/>
<evidence type="ECO:0000313" key="2">
    <source>
        <dbReference type="EMBL" id="SIO28675.1"/>
    </source>
</evidence>
<dbReference type="RefSeq" id="WP_074217317.1">
    <property type="nucleotide sequence ID" value="NZ_FSRG01000006.1"/>
</dbReference>